<evidence type="ECO:0000256" key="3">
    <source>
        <dbReference type="ARBA" id="ARBA00022692"/>
    </source>
</evidence>
<evidence type="ECO:0000256" key="4">
    <source>
        <dbReference type="ARBA" id="ARBA00022989"/>
    </source>
</evidence>
<dbReference type="PROSITE" id="PS50283">
    <property type="entry name" value="NA_SOLUT_SYMP_3"/>
    <property type="match status" value="1"/>
</dbReference>
<dbReference type="Proteomes" id="UP001286313">
    <property type="component" value="Unassembled WGS sequence"/>
</dbReference>
<accession>A0AAE1BV81</accession>
<dbReference type="PANTHER" id="PTHR11819">
    <property type="entry name" value="SOLUTE CARRIER FAMILY 5"/>
    <property type="match status" value="1"/>
</dbReference>
<reference evidence="7" key="1">
    <citation type="submission" date="2023-10" db="EMBL/GenBank/DDBJ databases">
        <title>Genome assemblies of two species of porcelain crab, Petrolisthes cinctipes and Petrolisthes manimaculis (Anomura: Porcellanidae).</title>
        <authorList>
            <person name="Angst P."/>
        </authorList>
    </citation>
    <scope>NUCLEOTIDE SEQUENCE</scope>
    <source>
        <strain evidence="7">PB745_01</strain>
        <tissue evidence="7">Gill</tissue>
    </source>
</reference>
<organism evidence="7 8">
    <name type="scientific">Petrolisthes cinctipes</name>
    <name type="common">Flat porcelain crab</name>
    <dbReference type="NCBI Taxonomy" id="88211"/>
    <lineage>
        <taxon>Eukaryota</taxon>
        <taxon>Metazoa</taxon>
        <taxon>Ecdysozoa</taxon>
        <taxon>Arthropoda</taxon>
        <taxon>Crustacea</taxon>
        <taxon>Multicrustacea</taxon>
        <taxon>Malacostraca</taxon>
        <taxon>Eumalacostraca</taxon>
        <taxon>Eucarida</taxon>
        <taxon>Decapoda</taxon>
        <taxon>Pleocyemata</taxon>
        <taxon>Anomura</taxon>
        <taxon>Galatheoidea</taxon>
        <taxon>Porcellanidae</taxon>
        <taxon>Petrolisthes</taxon>
    </lineage>
</organism>
<name>A0AAE1BV81_PETCI</name>
<comment type="subcellular location">
    <subcellularLocation>
        <location evidence="1">Membrane</location>
        <topology evidence="1">Multi-pass membrane protein</topology>
    </subcellularLocation>
</comment>
<comment type="caution">
    <text evidence="7">The sequence shown here is derived from an EMBL/GenBank/DDBJ whole genome shotgun (WGS) entry which is preliminary data.</text>
</comment>
<dbReference type="InterPro" id="IPR038377">
    <property type="entry name" value="Na/Glc_symporter_sf"/>
</dbReference>
<keyword evidence="4" id="KW-1133">Transmembrane helix</keyword>
<evidence type="ECO:0000256" key="6">
    <source>
        <dbReference type="RuleBase" id="RU362091"/>
    </source>
</evidence>
<dbReference type="GO" id="GO:0005412">
    <property type="term" value="F:D-glucose:sodium symporter activity"/>
    <property type="evidence" value="ECO:0007669"/>
    <property type="project" value="TreeGrafter"/>
</dbReference>
<keyword evidence="3" id="KW-0812">Transmembrane</keyword>
<evidence type="ECO:0000313" key="8">
    <source>
        <dbReference type="Proteomes" id="UP001286313"/>
    </source>
</evidence>
<dbReference type="AlphaFoldDB" id="A0AAE1BV81"/>
<proteinExistence type="inferred from homology"/>
<comment type="similarity">
    <text evidence="2 6">Belongs to the sodium:solute symporter (SSF) (TC 2.A.21) family.</text>
</comment>
<evidence type="ECO:0000256" key="1">
    <source>
        <dbReference type="ARBA" id="ARBA00004141"/>
    </source>
</evidence>
<dbReference type="EMBL" id="JAWQEG010006177">
    <property type="protein sequence ID" value="KAK3855535.1"/>
    <property type="molecule type" value="Genomic_DNA"/>
</dbReference>
<evidence type="ECO:0000256" key="2">
    <source>
        <dbReference type="ARBA" id="ARBA00006434"/>
    </source>
</evidence>
<dbReference type="PANTHER" id="PTHR11819:SF195">
    <property type="entry name" value="SODIUM_GLUCOSE COTRANSPORTER 4"/>
    <property type="match status" value="1"/>
</dbReference>
<dbReference type="GO" id="GO:0005886">
    <property type="term" value="C:plasma membrane"/>
    <property type="evidence" value="ECO:0007669"/>
    <property type="project" value="TreeGrafter"/>
</dbReference>
<dbReference type="Gene3D" id="1.20.1730.10">
    <property type="entry name" value="Sodium/glucose cotransporter"/>
    <property type="match status" value="1"/>
</dbReference>
<keyword evidence="5" id="KW-0472">Membrane</keyword>
<evidence type="ECO:0000313" key="7">
    <source>
        <dbReference type="EMBL" id="KAK3855535.1"/>
    </source>
</evidence>
<dbReference type="Pfam" id="PF00474">
    <property type="entry name" value="SSF"/>
    <property type="match status" value="1"/>
</dbReference>
<dbReference type="InterPro" id="IPR001734">
    <property type="entry name" value="Na/solute_symporter"/>
</dbReference>
<gene>
    <name evidence="7" type="ORF">Pcinc_038072</name>
</gene>
<evidence type="ECO:0000256" key="5">
    <source>
        <dbReference type="ARBA" id="ARBA00023136"/>
    </source>
</evidence>
<protein>
    <submittedName>
        <fullName evidence="7">Uncharacterized protein</fullName>
    </submittedName>
</protein>
<sequence length="90" mass="9740">MISRTLFPNDVACVLPEECLRACGSRTSCYNSAYPRLVVGIMPPGFKGVMLAVMVAALMSDLTSIFNSASAIFTLDLWPRLRPRLALGSS</sequence>
<keyword evidence="8" id="KW-1185">Reference proteome</keyword>